<feature type="repeat" description="ARM" evidence="1">
    <location>
        <begin position="521"/>
        <end position="564"/>
    </location>
</feature>
<dbReference type="Gene3D" id="1.25.10.10">
    <property type="entry name" value="Leucine-rich Repeat Variant"/>
    <property type="match status" value="2"/>
</dbReference>
<evidence type="ECO:0000313" key="3">
    <source>
        <dbReference type="Proteomes" id="UP001149090"/>
    </source>
</evidence>
<dbReference type="SMART" id="SM00185">
    <property type="entry name" value="ARM"/>
    <property type="match status" value="5"/>
</dbReference>
<evidence type="ECO:0000313" key="2">
    <source>
        <dbReference type="EMBL" id="KAJ5072172.1"/>
    </source>
</evidence>
<organism evidence="2 3">
    <name type="scientific">Anaeramoeba ignava</name>
    <name type="common">Anaerobic marine amoeba</name>
    <dbReference type="NCBI Taxonomy" id="1746090"/>
    <lineage>
        <taxon>Eukaryota</taxon>
        <taxon>Metamonada</taxon>
        <taxon>Anaeramoebidae</taxon>
        <taxon>Anaeramoeba</taxon>
    </lineage>
</organism>
<dbReference type="InterPro" id="IPR016024">
    <property type="entry name" value="ARM-type_fold"/>
</dbReference>
<sequence length="593" mass="65977">METQYTINCITSGILSNSHFPRVLQNHFAYLHLFASSPENQPLFRRTGVIKIIVTSIKKNLNNQVIVLSGLSALVAIARDKTNVSEICQHGGLQLVFDTMNAYSKVVDLIGICFELLVIFSMDDEIELQIGEKSGIQLILKLLQANIDNNKLLYIGLRALKNVLFSAQNRDIFSAINGIDVITTILNTKSINSEIQQLCASILPRTIPKTARVQSLTKGTSIDTILETIQKFTSDVPVLESCFASLIQMSMNDEVELEIGKKGGLQILNQAIEANIKQSNLILLGLKAFANLTCSPQNRDIFTIMGGIQTLIHILQNNSKNIDILKFSPKILSRICSSAKNQQFVLENNMIPLFLNLIKLVQSETQFLESWYIVLIQLSLNDDLELEIGKRGGLKVLKDSLEPHLMNPDLVLLGLKAFVNLVSSSQNQQVFIAIQGIQMLVKIINENSSKNDSKEICTKILRNILMNPKNHQFLIDKDVIPFIAQTAISLQSNLPALETFLSSIGQMSKNSQIAKIFGNAQIIPFILDIINNFNNESVLYLACGCLINISCVPENKKLIREQNGMASLSSLSTKFPNNERIQNVIKNAQSNLR</sequence>
<dbReference type="PROSITE" id="PS50176">
    <property type="entry name" value="ARM_REPEAT"/>
    <property type="match status" value="2"/>
</dbReference>
<dbReference type="PANTHER" id="PTHR46241:SF1">
    <property type="entry name" value="OUTER DYNEIN ARM-DOCKING COMPLEX SUBUNIT 2"/>
    <property type="match status" value="1"/>
</dbReference>
<dbReference type="InterPro" id="IPR011989">
    <property type="entry name" value="ARM-like"/>
</dbReference>
<keyword evidence="3" id="KW-1185">Reference proteome</keyword>
<protein>
    <submittedName>
        <fullName evidence="2">Armadillo repeat-containing protein 4 armc4</fullName>
    </submittedName>
</protein>
<dbReference type="SUPFAM" id="SSF48371">
    <property type="entry name" value="ARM repeat"/>
    <property type="match status" value="2"/>
</dbReference>
<proteinExistence type="predicted"/>
<accession>A0A9Q0LG16</accession>
<evidence type="ECO:0000256" key="1">
    <source>
        <dbReference type="PROSITE-ProRule" id="PRU00259"/>
    </source>
</evidence>
<name>A0A9Q0LG16_ANAIG</name>
<dbReference type="InterPro" id="IPR000225">
    <property type="entry name" value="Armadillo"/>
</dbReference>
<comment type="caution">
    <text evidence="2">The sequence shown here is derived from an EMBL/GenBank/DDBJ whole genome shotgun (WGS) entry which is preliminary data.</text>
</comment>
<dbReference type="PANTHER" id="PTHR46241">
    <property type="entry name" value="ARMADILLO REPEAT-CONTAINING PROTEIN 4 ARMC4"/>
    <property type="match status" value="1"/>
</dbReference>
<feature type="repeat" description="ARM" evidence="1">
    <location>
        <begin position="306"/>
        <end position="350"/>
    </location>
</feature>
<dbReference type="EMBL" id="JAPDFW010000082">
    <property type="protein sequence ID" value="KAJ5072172.1"/>
    <property type="molecule type" value="Genomic_DNA"/>
</dbReference>
<reference evidence="2" key="1">
    <citation type="submission" date="2022-10" db="EMBL/GenBank/DDBJ databases">
        <title>Novel sulphate-reducing endosymbionts in the free-living metamonad Anaeramoeba.</title>
        <authorList>
            <person name="Jerlstrom-Hultqvist J."/>
            <person name="Cepicka I."/>
            <person name="Gallot-Lavallee L."/>
            <person name="Salas-Leiva D."/>
            <person name="Curtis B.A."/>
            <person name="Zahonova K."/>
            <person name="Pipaliya S."/>
            <person name="Dacks J."/>
            <person name="Roger A.J."/>
        </authorList>
    </citation>
    <scope>NUCLEOTIDE SEQUENCE</scope>
    <source>
        <strain evidence="2">BMAN</strain>
    </source>
</reference>
<dbReference type="OrthoDB" id="1683831at2759"/>
<gene>
    <name evidence="2" type="ORF">M0811_09552</name>
</gene>
<dbReference type="Proteomes" id="UP001149090">
    <property type="component" value="Unassembled WGS sequence"/>
</dbReference>
<dbReference type="AlphaFoldDB" id="A0A9Q0LG16"/>